<feature type="region of interest" description="Disordered" evidence="1">
    <location>
        <begin position="973"/>
        <end position="1000"/>
    </location>
</feature>
<organism evidence="2 3">
    <name type="scientific">Ophiostoma piceae (strain UAMH 11346)</name>
    <name type="common">Sap stain fungus</name>
    <dbReference type="NCBI Taxonomy" id="1262450"/>
    <lineage>
        <taxon>Eukaryota</taxon>
        <taxon>Fungi</taxon>
        <taxon>Dikarya</taxon>
        <taxon>Ascomycota</taxon>
        <taxon>Pezizomycotina</taxon>
        <taxon>Sordariomycetes</taxon>
        <taxon>Sordariomycetidae</taxon>
        <taxon>Ophiostomatales</taxon>
        <taxon>Ophiostomataceae</taxon>
        <taxon>Ophiostoma</taxon>
    </lineage>
</organism>
<dbReference type="HOGENOM" id="CLU_013122_0_0_1"/>
<feature type="compositionally biased region" description="Polar residues" evidence="1">
    <location>
        <begin position="493"/>
        <end position="507"/>
    </location>
</feature>
<feature type="region of interest" description="Disordered" evidence="1">
    <location>
        <begin position="104"/>
        <end position="141"/>
    </location>
</feature>
<feature type="region of interest" description="Disordered" evidence="1">
    <location>
        <begin position="487"/>
        <end position="507"/>
    </location>
</feature>
<dbReference type="VEuPathDB" id="FungiDB:F503_05275"/>
<keyword evidence="3" id="KW-1185">Reference proteome</keyword>
<dbReference type="AlphaFoldDB" id="S3D9J5"/>
<name>S3D9J5_OPHP1</name>
<gene>
    <name evidence="2" type="ORF">F503_05275</name>
</gene>
<sequence>MESISYTESPSLLPIYRNGNSDILPARAQREAAAAEQPWTATRCHRQLRPLLAHITALRRERAIAELKKKNDDSRYLPNPKKRLLGNNIPADRKRVRYTYSLKGTGRRRNGEPSTIPLALDTPDRPAKAERSKYVPAKQQAKRSFSPGEIVLATPMISRARKTQHTQCLPSSPLAYTAESTSAADAQSRETSSSKIKVDNPIPGHGYYRRLPRLGSNNAAKTPADEEWAILSKEMPIECQTLYESVFRTVGCILRATTDTQGTTGKPNSLLSMCLRKVPLFISMCEDAERKESEEKQAGTSSVSLDIYNDLESMGRAGRGWNHLRTVVREHAFNILKESCAEGLFHFAFIRLLVRLCVSTKAYSQAEALMSVLFDVHKLAAPRGQHLFQQPTDVNSGIPDSAGAFSSLSLLIQYSHETGRASAPLRLITSLLESGHLPPAWLSTRAFTNVWHRVARLLSSRGTTACDEAVLLDFMVSALSSLLKSRPEDDIHSQTPQASPRNCESATPLSSSSSYHALVSILGTMCAISIIQREALLGGHSTGTVHEPAVAKRLANTIHCCLAEIDSNPRRQKGLPRRYLLELALCVLGFGACRDEDDAGPIDDTRFRRFGQVDDVVQGQLYDVTVAFATSVAENCGRGSKPSISSVPDVRDYLRNICLHFSKRLGGVVNCESAEDMSGHLLADSAFLLASRSSDLRDLAFAESLGKSMTQKASLNCLSAPRARCTSMFAVTPQTLETPLPRAQTGPATLPGLFEGYRWEEGISEWVISTPISVEAVAVASMKPDLLRTPRPYLTPSPSMRESSYIKDMFEDDEDDNDGLSGESKDSYNSDDSDAGDSGVNNHDTPSPELPSRRVSVARPRRTAGQSLPSSDFCPYSSDPDLISKTRKRPGNVRPKRASLPARRKSQSVRPRRSLGILDLVSDDLVDDDFEESFRACDSSSTIARTPLLSLAGNVRQSVGTGHLGQLGRLKHKGTSISSSSSSTAQMVAISPSSDDELGL</sequence>
<feature type="region of interest" description="Disordered" evidence="1">
    <location>
        <begin position="811"/>
        <end position="911"/>
    </location>
</feature>
<evidence type="ECO:0000313" key="3">
    <source>
        <dbReference type="Proteomes" id="UP000016923"/>
    </source>
</evidence>
<evidence type="ECO:0000313" key="2">
    <source>
        <dbReference type="EMBL" id="EPE10180.1"/>
    </source>
</evidence>
<dbReference type="OrthoDB" id="4159838at2759"/>
<feature type="compositionally biased region" description="Basic residues" evidence="1">
    <location>
        <begin position="885"/>
        <end position="911"/>
    </location>
</feature>
<dbReference type="EMBL" id="KE148146">
    <property type="protein sequence ID" value="EPE10180.1"/>
    <property type="molecule type" value="Genomic_DNA"/>
</dbReference>
<dbReference type="Proteomes" id="UP000016923">
    <property type="component" value="Unassembled WGS sequence"/>
</dbReference>
<dbReference type="OMA" id="CGMHISR"/>
<dbReference type="eggNOG" id="ENOG502S27H">
    <property type="taxonomic scope" value="Eukaryota"/>
</dbReference>
<feature type="compositionally biased region" description="Basic and acidic residues" evidence="1">
    <location>
        <begin position="122"/>
        <end position="133"/>
    </location>
</feature>
<feature type="region of interest" description="Disordered" evidence="1">
    <location>
        <begin position="179"/>
        <end position="201"/>
    </location>
</feature>
<proteinExistence type="predicted"/>
<protein>
    <submittedName>
        <fullName evidence="2">Uncharacterized protein</fullName>
    </submittedName>
</protein>
<reference evidence="2 3" key="1">
    <citation type="journal article" date="2013" name="BMC Genomics">
        <title>The genome and transcriptome of the pine saprophyte Ophiostoma piceae, and a comparison with the bark beetle-associated pine pathogen Grosmannia clavigera.</title>
        <authorList>
            <person name="Haridas S."/>
            <person name="Wang Y."/>
            <person name="Lim L."/>
            <person name="Massoumi Alamouti S."/>
            <person name="Jackman S."/>
            <person name="Docking R."/>
            <person name="Robertson G."/>
            <person name="Birol I."/>
            <person name="Bohlmann J."/>
            <person name="Breuil C."/>
        </authorList>
    </citation>
    <scope>NUCLEOTIDE SEQUENCE [LARGE SCALE GENOMIC DNA]</scope>
    <source>
        <strain evidence="2 3">UAMH 11346</strain>
    </source>
</reference>
<evidence type="ECO:0000256" key="1">
    <source>
        <dbReference type="SAM" id="MobiDB-lite"/>
    </source>
</evidence>
<accession>S3D9J5</accession>
<feature type="compositionally biased region" description="Polar residues" evidence="1">
    <location>
        <begin position="179"/>
        <end position="195"/>
    </location>
</feature>